<accession>A0A2A2KBD5</accession>
<feature type="compositionally biased region" description="Low complexity" evidence="1">
    <location>
        <begin position="49"/>
        <end position="63"/>
    </location>
</feature>
<feature type="region of interest" description="Disordered" evidence="1">
    <location>
        <begin position="480"/>
        <end position="544"/>
    </location>
</feature>
<protein>
    <submittedName>
        <fullName evidence="2">Uncharacterized protein</fullName>
    </submittedName>
</protein>
<organism evidence="2 3">
    <name type="scientific">Diploscapter pachys</name>
    <dbReference type="NCBI Taxonomy" id="2018661"/>
    <lineage>
        <taxon>Eukaryota</taxon>
        <taxon>Metazoa</taxon>
        <taxon>Ecdysozoa</taxon>
        <taxon>Nematoda</taxon>
        <taxon>Chromadorea</taxon>
        <taxon>Rhabditida</taxon>
        <taxon>Rhabditina</taxon>
        <taxon>Rhabditomorpha</taxon>
        <taxon>Rhabditoidea</taxon>
        <taxon>Rhabditidae</taxon>
        <taxon>Diploscapter</taxon>
    </lineage>
</organism>
<feature type="compositionally biased region" description="Polar residues" evidence="1">
    <location>
        <begin position="31"/>
        <end position="41"/>
    </location>
</feature>
<dbReference type="Proteomes" id="UP000218231">
    <property type="component" value="Unassembled WGS sequence"/>
</dbReference>
<dbReference type="EMBL" id="LIAE01009119">
    <property type="protein sequence ID" value="PAV71200.1"/>
    <property type="molecule type" value="Genomic_DNA"/>
</dbReference>
<proteinExistence type="predicted"/>
<feature type="compositionally biased region" description="Basic and acidic residues" evidence="1">
    <location>
        <begin position="519"/>
        <end position="544"/>
    </location>
</feature>
<evidence type="ECO:0000256" key="1">
    <source>
        <dbReference type="SAM" id="MobiDB-lite"/>
    </source>
</evidence>
<keyword evidence="3" id="KW-1185">Reference proteome</keyword>
<name>A0A2A2KBD5_9BILA</name>
<evidence type="ECO:0000313" key="2">
    <source>
        <dbReference type="EMBL" id="PAV71200.1"/>
    </source>
</evidence>
<feature type="region of interest" description="Disordered" evidence="1">
    <location>
        <begin position="1187"/>
        <end position="1208"/>
    </location>
</feature>
<feature type="region of interest" description="Disordered" evidence="1">
    <location>
        <begin position="31"/>
        <end position="63"/>
    </location>
</feature>
<gene>
    <name evidence="2" type="ORF">WR25_05298</name>
</gene>
<feature type="compositionally biased region" description="Basic and acidic residues" evidence="1">
    <location>
        <begin position="482"/>
        <end position="494"/>
    </location>
</feature>
<sequence>MIPPITTVASGRCTSAPAPVAIAIGTNPTEATSAVDNTGRNRSCAPCRTASSTGSGSPSRPSRSALIWSMRTKPFSIAIPDKAMKPIAADAAGHGKGDASVDDRRLAYAAERRIDQGEDQDQRHRHDDRQASLRRFQLVILAAELDAIARRQLHLPVDRGFRLLHIAFEIAGRQIDHQRGPAVRVVMQDRLDDPRLPQPRDPRQRHHAVLADPQGQRENCRRIGAQAFGHADHDCVAGGAMRDEAHLRARERVADRIVDLLGAEIEADQRVAVEVDDDALRAAGRFELDALGAGQFLQDGLRLRGRLLQPVVIVAVNLDRYVGADALQHLVEAHFDRLGEFKVLTGVDAACDLFDAGDQLLLRARHAIAGRPVLLGAVEDIQVVLVRRHRVGRHLAGADAREGMRDLRIGTADRSLGPLFDRQALFQRHAHRAIDHGGDRAFVELRRELRSQRLEHEEDALRHADETLVVIVLRIGSGGAEEPCRQSRDDREGPCEPGDDGQHHRLRHRLEQLTLDPAEAQHRHIDQSDDRDAEEGRPRDHLRRMRDDVAAVVRRQRPALFLATHGHQSQAVLDHHDRAIDDQPEVERAKAHQIARHADRMHARYGDEEGERNDERHDQRRPPIAHHEQQYERHQQRAFAQILFDRVDGAIDQIGAAILAIDHHALGQRRADAGQRVLDRQRGFAAVLPDEHHHGAQHRLTPVLRRRTLSRGRADHDIGKVAHLQGQYASGELDRDRADLRRVQHARVGADGEAFGPAPDDAAARILDILRHRRGKLASRDAMQPQPHRIGRDDELFLQPAVRIDVGDARHRAQHRADGVFLRLVQLHQLALRVHARRRAAPFERIVVNLTQTGGDRGELRRAAGGQLVLHRRQPFGDELARLQLIGAVLVEQRDLAEPGLGQRAGLVEPRLAAHRALDRQRHQPLDLLRSQRGHLRVDLHLHARDIGDRIDLQVDERPQAGCGNQGGDERHRKPVVRDQRLQCLAPGVEHRVDRLDIALLHLRVGGQRDGAQPVVAISIDRRLSKALGRLAVPLRQRLTLRRILRRLIEDVARDPAFGIDQRRIGLRLPTLFDRDLTRLPVPQRNTGRQADAVIGFADVGPGPVVIRADADRRDTRFLRQIDAEPLLLELRTQRLQLEIVFGRAVRKHLARGQGRQRHIGADDADAGGEGRAAQLVDLQLRRRPGGIARDDDLRQRPHPPGDLARSRGLFVRGKQAIAQRTRARGERRVELLQPDPRQRHLSIGDRPAQRDTPAELDRLNDRHGVGQPFAGDGAAGDVLCATLAEFHHRLGIGPAPGRIAFDPRRLDLPLVELPFGIVGDDVLRQRIER</sequence>
<feature type="region of interest" description="Disordered" evidence="1">
    <location>
        <begin position="195"/>
        <end position="215"/>
    </location>
</feature>
<evidence type="ECO:0000313" key="3">
    <source>
        <dbReference type="Proteomes" id="UP000218231"/>
    </source>
</evidence>
<feature type="region of interest" description="Disordered" evidence="1">
    <location>
        <begin position="603"/>
        <end position="630"/>
    </location>
</feature>
<comment type="caution">
    <text evidence="2">The sequence shown here is derived from an EMBL/GenBank/DDBJ whole genome shotgun (WGS) entry which is preliminary data.</text>
</comment>
<reference evidence="2 3" key="1">
    <citation type="journal article" date="2017" name="Curr. Biol.">
        <title>Genome architecture and evolution of a unichromosomal asexual nematode.</title>
        <authorList>
            <person name="Fradin H."/>
            <person name="Zegar C."/>
            <person name="Gutwein M."/>
            <person name="Lucas J."/>
            <person name="Kovtun M."/>
            <person name="Corcoran D."/>
            <person name="Baugh L.R."/>
            <person name="Kiontke K."/>
            <person name="Gunsalus K."/>
            <person name="Fitch D.H."/>
            <person name="Piano F."/>
        </authorList>
    </citation>
    <scope>NUCLEOTIDE SEQUENCE [LARGE SCALE GENOMIC DNA]</scope>
    <source>
        <strain evidence="2">PF1309</strain>
    </source>
</reference>